<dbReference type="RefSeq" id="WP_223176265.1">
    <property type="nucleotide sequence ID" value="NZ_BBQY01000023.1"/>
</dbReference>
<evidence type="ECO:0000313" key="4">
    <source>
        <dbReference type="Proteomes" id="UP000290975"/>
    </source>
</evidence>
<dbReference type="InterPro" id="IPR052158">
    <property type="entry name" value="INH-QAR"/>
</dbReference>
<dbReference type="Pfam" id="PF01965">
    <property type="entry name" value="DJ-1_PfpI"/>
    <property type="match status" value="1"/>
</dbReference>
<organism evidence="3 4">
    <name type="scientific">Sphingobium xenophagum</name>
    <dbReference type="NCBI Taxonomy" id="121428"/>
    <lineage>
        <taxon>Bacteria</taxon>
        <taxon>Pseudomonadati</taxon>
        <taxon>Pseudomonadota</taxon>
        <taxon>Alphaproteobacteria</taxon>
        <taxon>Sphingomonadales</taxon>
        <taxon>Sphingomonadaceae</taxon>
        <taxon>Sphingobium</taxon>
    </lineage>
</organism>
<dbReference type="SUPFAM" id="SSF52317">
    <property type="entry name" value="Class I glutamine amidotransferase-like"/>
    <property type="match status" value="1"/>
</dbReference>
<dbReference type="PANTHER" id="PTHR43130:SF15">
    <property type="entry name" value="THIJ_PFPI FAMILY PROTEIN (AFU_ORTHOLOGUE AFUA_5G14240)"/>
    <property type="match status" value="1"/>
</dbReference>
<feature type="chain" id="PRO_5019396162" description="DJ-1/PfpI domain-containing protein" evidence="1">
    <location>
        <begin position="17"/>
        <end position="231"/>
    </location>
</feature>
<sequence length="231" mass="24754">MLLIVGMLALTSVATATGQTASTAPADSVSKPKTIGIVLFPGFETLDVFGPVEMWARLPDYQIVMVSQHGGPIKSAQGIDTLTTYSFDTAPQFDIVMIPGGMGTRTEVNNPVMLAFLRKQDKGTQWTTSVCTGSALLAKAGILDGRKATSNKIAFTWASSQSNKVAWQGHARWVIDGKYITSSGVSAGTDMALGLVEKLYGREMADRTARGSEYVWNDDPAKDPFAVETRP</sequence>
<dbReference type="PANTHER" id="PTHR43130">
    <property type="entry name" value="ARAC-FAMILY TRANSCRIPTIONAL REGULATOR"/>
    <property type="match status" value="1"/>
</dbReference>
<reference evidence="3 4" key="1">
    <citation type="submission" date="2014-12" db="EMBL/GenBank/DDBJ databases">
        <title>Whole genome sequencing of Sphingobium xenophagum OW59.</title>
        <authorList>
            <person name="Ohta Y."/>
            <person name="Nishi S."/>
            <person name="Hatada Y."/>
        </authorList>
    </citation>
    <scope>NUCLEOTIDE SEQUENCE [LARGE SCALE GENOMIC DNA]</scope>
    <source>
        <strain evidence="3 4">OW59</strain>
    </source>
</reference>
<keyword evidence="4" id="KW-1185">Reference proteome</keyword>
<evidence type="ECO:0000256" key="1">
    <source>
        <dbReference type="SAM" id="SignalP"/>
    </source>
</evidence>
<keyword evidence="1" id="KW-0732">Signal</keyword>
<evidence type="ECO:0000313" key="3">
    <source>
        <dbReference type="EMBL" id="GBH32134.1"/>
    </source>
</evidence>
<protein>
    <recommendedName>
        <fullName evidence="2">DJ-1/PfpI domain-containing protein</fullName>
    </recommendedName>
</protein>
<dbReference type="Proteomes" id="UP000290975">
    <property type="component" value="Unassembled WGS sequence"/>
</dbReference>
<accession>A0A401J6C0</accession>
<proteinExistence type="predicted"/>
<dbReference type="Gene3D" id="3.40.50.880">
    <property type="match status" value="1"/>
</dbReference>
<dbReference type="AlphaFoldDB" id="A0A401J6C0"/>
<dbReference type="CDD" id="cd03139">
    <property type="entry name" value="GATase1_PfpI_2"/>
    <property type="match status" value="1"/>
</dbReference>
<evidence type="ECO:0000259" key="2">
    <source>
        <dbReference type="Pfam" id="PF01965"/>
    </source>
</evidence>
<gene>
    <name evidence="3" type="ORF">MBESOW_P3395</name>
</gene>
<dbReference type="EMBL" id="BBQY01000023">
    <property type="protein sequence ID" value="GBH32134.1"/>
    <property type="molecule type" value="Genomic_DNA"/>
</dbReference>
<dbReference type="InterPro" id="IPR029062">
    <property type="entry name" value="Class_I_gatase-like"/>
</dbReference>
<feature type="domain" description="DJ-1/PfpI" evidence="2">
    <location>
        <begin position="34"/>
        <end position="197"/>
    </location>
</feature>
<name>A0A401J6C0_SPHXE</name>
<dbReference type="InterPro" id="IPR002818">
    <property type="entry name" value="DJ-1/PfpI"/>
</dbReference>
<feature type="signal peptide" evidence="1">
    <location>
        <begin position="1"/>
        <end position="16"/>
    </location>
</feature>
<comment type="caution">
    <text evidence="3">The sequence shown here is derived from an EMBL/GenBank/DDBJ whole genome shotgun (WGS) entry which is preliminary data.</text>
</comment>